<dbReference type="Gene3D" id="2.30.30.140">
    <property type="match status" value="1"/>
</dbReference>
<gene>
    <name evidence="5" type="ORF">BEMITA_LOCUS8699</name>
</gene>
<dbReference type="PANTHER" id="PTHR22948">
    <property type="entry name" value="TUDOR DOMAIN CONTAINING PROTEIN"/>
    <property type="match status" value="1"/>
</dbReference>
<feature type="region of interest" description="Disordered" evidence="2">
    <location>
        <begin position="678"/>
        <end position="742"/>
    </location>
</feature>
<dbReference type="EMBL" id="OU963866">
    <property type="protein sequence ID" value="CAH0389924.1"/>
    <property type="molecule type" value="Genomic_DNA"/>
</dbReference>
<feature type="domain" description="Tudor" evidence="4">
    <location>
        <begin position="511"/>
        <end position="570"/>
    </location>
</feature>
<dbReference type="InterPro" id="IPR002999">
    <property type="entry name" value="Tudor"/>
</dbReference>
<dbReference type="SUPFAM" id="SSF50199">
    <property type="entry name" value="Staphylococcal nuclease"/>
    <property type="match status" value="1"/>
</dbReference>
<feature type="compositionally biased region" description="Polar residues" evidence="2">
    <location>
        <begin position="298"/>
        <end position="311"/>
    </location>
</feature>
<dbReference type="InterPro" id="IPR047368">
    <property type="entry name" value="KH-I_AKAP1"/>
</dbReference>
<keyword evidence="6" id="KW-1185">Reference proteome</keyword>
<evidence type="ECO:0000313" key="5">
    <source>
        <dbReference type="EMBL" id="CAH0389924.1"/>
    </source>
</evidence>
<dbReference type="PROSITE" id="PS50304">
    <property type="entry name" value="TUDOR"/>
    <property type="match status" value="1"/>
</dbReference>
<keyword evidence="3" id="KW-0472">Membrane</keyword>
<reference evidence="5" key="1">
    <citation type="submission" date="2021-12" db="EMBL/GenBank/DDBJ databases">
        <authorList>
            <person name="King R."/>
        </authorList>
    </citation>
    <scope>NUCLEOTIDE SEQUENCE</scope>
</reference>
<feature type="region of interest" description="Disordered" evidence="2">
    <location>
        <begin position="324"/>
        <end position="355"/>
    </location>
</feature>
<dbReference type="SMART" id="SM00322">
    <property type="entry name" value="KH"/>
    <property type="match status" value="1"/>
</dbReference>
<dbReference type="SUPFAM" id="SSF63748">
    <property type="entry name" value="Tudor/PWWP/MBT"/>
    <property type="match status" value="1"/>
</dbReference>
<dbReference type="AlphaFoldDB" id="A0A9P0AGA7"/>
<feature type="compositionally biased region" description="Acidic residues" evidence="2">
    <location>
        <begin position="732"/>
        <end position="742"/>
    </location>
</feature>
<dbReference type="GO" id="GO:0010468">
    <property type="term" value="P:regulation of gene expression"/>
    <property type="evidence" value="ECO:0007669"/>
    <property type="project" value="UniProtKB-ARBA"/>
</dbReference>
<name>A0A9P0AGA7_BEMTA</name>
<dbReference type="InterPro" id="IPR036612">
    <property type="entry name" value="KH_dom_type_1_sf"/>
</dbReference>
<dbReference type="InterPro" id="IPR047367">
    <property type="entry name" value="Tudor_AKAP1"/>
</dbReference>
<evidence type="ECO:0000256" key="2">
    <source>
        <dbReference type="SAM" id="MobiDB-lite"/>
    </source>
</evidence>
<feature type="compositionally biased region" description="Polar residues" evidence="2">
    <location>
        <begin position="187"/>
        <end position="199"/>
    </location>
</feature>
<dbReference type="CDD" id="cd20407">
    <property type="entry name" value="Tudor_AKAP1"/>
    <property type="match status" value="1"/>
</dbReference>
<dbReference type="InterPro" id="IPR004088">
    <property type="entry name" value="KH_dom_type_1"/>
</dbReference>
<protein>
    <recommendedName>
        <fullName evidence="4">Tudor domain-containing protein</fullName>
    </recommendedName>
</protein>
<dbReference type="CDD" id="cd22395">
    <property type="entry name" value="KH-I_AKAP1"/>
    <property type="match status" value="1"/>
</dbReference>
<feature type="region of interest" description="Disordered" evidence="2">
    <location>
        <begin position="250"/>
        <end position="311"/>
    </location>
</feature>
<evidence type="ECO:0000256" key="1">
    <source>
        <dbReference type="PROSITE-ProRule" id="PRU00117"/>
    </source>
</evidence>
<dbReference type="InterPro" id="IPR004087">
    <property type="entry name" value="KH_dom"/>
</dbReference>
<dbReference type="SUPFAM" id="SSF54791">
    <property type="entry name" value="Eukaryotic type KH-domain (KH-domain type I)"/>
    <property type="match status" value="1"/>
</dbReference>
<feature type="compositionally biased region" description="Basic and acidic residues" evidence="2">
    <location>
        <begin position="254"/>
        <end position="297"/>
    </location>
</feature>
<evidence type="ECO:0000256" key="3">
    <source>
        <dbReference type="SAM" id="Phobius"/>
    </source>
</evidence>
<dbReference type="KEGG" id="btab:109042149"/>
<dbReference type="InterPro" id="IPR050621">
    <property type="entry name" value="Tudor_domain_containing"/>
</dbReference>
<accession>A0A9P0AGA7</accession>
<dbReference type="GO" id="GO:0005739">
    <property type="term" value="C:mitochondrion"/>
    <property type="evidence" value="ECO:0007669"/>
    <property type="project" value="UniProtKB-ARBA"/>
</dbReference>
<dbReference type="Proteomes" id="UP001152759">
    <property type="component" value="Chromosome 5"/>
</dbReference>
<keyword evidence="3" id="KW-1133">Transmembrane helix</keyword>
<evidence type="ECO:0000259" key="4">
    <source>
        <dbReference type="PROSITE" id="PS50304"/>
    </source>
</evidence>
<dbReference type="Gene3D" id="2.40.50.90">
    <property type="match status" value="1"/>
</dbReference>
<dbReference type="GO" id="GO:0003723">
    <property type="term" value="F:RNA binding"/>
    <property type="evidence" value="ECO:0007669"/>
    <property type="project" value="UniProtKB-UniRule"/>
</dbReference>
<dbReference type="PROSITE" id="PS50084">
    <property type="entry name" value="KH_TYPE_1"/>
    <property type="match status" value="1"/>
</dbReference>
<keyword evidence="1" id="KW-0694">RNA-binding</keyword>
<feature type="region of interest" description="Disordered" evidence="2">
    <location>
        <begin position="174"/>
        <end position="199"/>
    </location>
</feature>
<dbReference type="Pfam" id="PF00013">
    <property type="entry name" value="KH_1"/>
    <property type="match status" value="1"/>
</dbReference>
<feature type="compositionally biased region" description="Polar residues" evidence="2">
    <location>
        <begin position="324"/>
        <end position="339"/>
    </location>
</feature>
<dbReference type="Gene3D" id="3.30.1370.10">
    <property type="entry name" value="K Homology domain, type 1"/>
    <property type="match status" value="1"/>
</dbReference>
<dbReference type="Pfam" id="PF00567">
    <property type="entry name" value="TUDOR"/>
    <property type="match status" value="1"/>
</dbReference>
<keyword evidence="3" id="KW-0812">Transmembrane</keyword>
<dbReference type="SMART" id="SM00333">
    <property type="entry name" value="TUDOR"/>
    <property type="match status" value="1"/>
</dbReference>
<proteinExistence type="predicted"/>
<evidence type="ECO:0000313" key="6">
    <source>
        <dbReference type="Proteomes" id="UP001152759"/>
    </source>
</evidence>
<dbReference type="InterPro" id="IPR035437">
    <property type="entry name" value="SNase_OB-fold_sf"/>
</dbReference>
<feature type="transmembrane region" description="Helical" evidence="3">
    <location>
        <begin position="9"/>
        <end position="26"/>
    </location>
</feature>
<sequence>MAPVQSRQLLMWSFPTAVVLFSYLYYKRKKAFLSSDTGGKSIASSQVNADNECLVDSTSLKETLESSIHNDSFDSSVISPLKEAEDVKAVIQKVIRDLETIAPIPENSPIEEIVEEVLQITDTSNIELEEEAQCEVSSSDNSSQVISCKNSSSKLKNSSDSKLCDQSLNKTPFNGEWGASDDEIIPDSTTKNNGELITSNSCKKCKDDSDYVKLGDTSGKSGKKKKKKKNQVVDISMFFSDNERRHRYRSDSMNWRKRDSREPRRNNYRGKNDYECDTQEKLLHQKLEKLTMDERTPSKFNQTSLRDSANHSPAEAMMLASPTLSHCSDNHSEGGSSDSGKGCSETATPAGGSSLAGDHQPIVYEFIVPQVITGRLIGLKGHNLHELKAKSNTNIYVRMHPESMDLRICAIEGVPSDVDCALALIRKKFPLSQNPGLTLERISPNDFNLQIKPDYFQLHLVENMNNDVVVSSLISAGYMFLQQPTHPTYQQLSRLNFTMNANYCSPDAPVMTEPQLNAVVAAPAMGGWYRAQIVEIIENNQCQVRFLDYGGYSTLDCSMLRKIRADFLCLPFQAIECALANVVPAGGSEIWSEEARLFVYEMTVGRVLQAQIYDYAVETGIPLVYLYSTFDDQVILINEELVKRGFAELPPAIVPQECLEVVNEIVPETDGEIQLEESVENEDAEKADSGIANESGEVAQPEEDSVPETESLKTDDITCDETQTTLKADETSSTEEETVKEE</sequence>
<dbReference type="PANTHER" id="PTHR22948:SF65">
    <property type="entry name" value="A-KINASE ANCHORING PROTEIN 1"/>
    <property type="match status" value="1"/>
</dbReference>
<organism evidence="5 6">
    <name type="scientific">Bemisia tabaci</name>
    <name type="common">Sweetpotato whitefly</name>
    <name type="synonym">Aleurodes tabaci</name>
    <dbReference type="NCBI Taxonomy" id="7038"/>
    <lineage>
        <taxon>Eukaryota</taxon>
        <taxon>Metazoa</taxon>
        <taxon>Ecdysozoa</taxon>
        <taxon>Arthropoda</taxon>
        <taxon>Hexapoda</taxon>
        <taxon>Insecta</taxon>
        <taxon>Pterygota</taxon>
        <taxon>Neoptera</taxon>
        <taxon>Paraneoptera</taxon>
        <taxon>Hemiptera</taxon>
        <taxon>Sternorrhyncha</taxon>
        <taxon>Aleyrodoidea</taxon>
        <taxon>Aleyrodidae</taxon>
        <taxon>Aleyrodinae</taxon>
        <taxon>Bemisia</taxon>
    </lineage>
</organism>